<dbReference type="Gene3D" id="1.10.10.10">
    <property type="entry name" value="Winged helix-like DNA-binding domain superfamily/Winged helix DNA-binding domain"/>
    <property type="match status" value="1"/>
</dbReference>
<dbReference type="InterPro" id="IPR036390">
    <property type="entry name" value="WH_DNA-bd_sf"/>
</dbReference>
<dbReference type="Gene3D" id="3.30.420.40">
    <property type="match status" value="2"/>
</dbReference>
<accession>A0A6J7BZY9</accession>
<dbReference type="InterPro" id="IPR000600">
    <property type="entry name" value="ROK"/>
</dbReference>
<reference evidence="1" key="1">
    <citation type="submission" date="2020-05" db="EMBL/GenBank/DDBJ databases">
        <authorList>
            <person name="Chiriac C."/>
            <person name="Salcher M."/>
            <person name="Ghai R."/>
            <person name="Kavagutti S V."/>
        </authorList>
    </citation>
    <scope>NUCLEOTIDE SEQUENCE</scope>
</reference>
<dbReference type="PANTHER" id="PTHR18964">
    <property type="entry name" value="ROK (REPRESSOR, ORF, KINASE) FAMILY"/>
    <property type="match status" value="1"/>
</dbReference>
<dbReference type="SUPFAM" id="SSF53067">
    <property type="entry name" value="Actin-like ATPase domain"/>
    <property type="match status" value="1"/>
</dbReference>
<protein>
    <submittedName>
        <fullName evidence="1">Unannotated protein</fullName>
    </submittedName>
</protein>
<organism evidence="1">
    <name type="scientific">freshwater metagenome</name>
    <dbReference type="NCBI Taxonomy" id="449393"/>
    <lineage>
        <taxon>unclassified sequences</taxon>
        <taxon>metagenomes</taxon>
        <taxon>ecological metagenomes</taxon>
    </lineage>
</organism>
<dbReference type="SUPFAM" id="SSF46785">
    <property type="entry name" value="Winged helix' DNA-binding domain"/>
    <property type="match status" value="1"/>
</dbReference>
<sequence length="406" mass="41879">MSFAGATQDEVRRHNLASLARFLHDGGPTSRSEVVGHTGLNRSTVGGLITDLVTVGLVRETVPIGRGVGRPSYGVEPVRGRAYVLAVDLRVDRTIVALVGFGGDVLERREHSYGADSDSVSMIISQLVDVCRDLLASAPRGSIQVGVGVGVPGLVRQPDGLVRFAPNLGWVDVPLGRLLAQSLGTSKPVVIGNDSDLGAIAERVRGSAIGSSNVIYLGGQVGIGGGIVIDGRLLMGSQGYGGEVGHMRVNPKGKVCRCGATGCWETEIGESALRLGSGAHDRASTSDIVAAAAAGDRHARRALKTVGGWLGLGVANLVNIFNPDVVVFGGSLREIFPATRDIVEATVVSALTAPAEHVRLVLPALGDDSTLLGAAEVAFEPLLEDPLGVIAAARGRSRAAPRGITA</sequence>
<dbReference type="Pfam" id="PF00480">
    <property type="entry name" value="ROK"/>
    <property type="match status" value="1"/>
</dbReference>
<gene>
    <name evidence="1" type="ORF">UFOPK3268_01099</name>
</gene>
<dbReference type="InterPro" id="IPR043129">
    <property type="entry name" value="ATPase_NBD"/>
</dbReference>
<proteinExistence type="predicted"/>
<dbReference type="InterPro" id="IPR036388">
    <property type="entry name" value="WH-like_DNA-bd_sf"/>
</dbReference>
<name>A0A6J7BZY9_9ZZZZ</name>
<dbReference type="EMBL" id="CAFBIZ010000142">
    <property type="protein sequence ID" value="CAB4850920.1"/>
    <property type="molecule type" value="Genomic_DNA"/>
</dbReference>
<evidence type="ECO:0000313" key="1">
    <source>
        <dbReference type="EMBL" id="CAB4850920.1"/>
    </source>
</evidence>
<dbReference type="PANTHER" id="PTHR18964:SF149">
    <property type="entry name" value="BIFUNCTIONAL UDP-N-ACETYLGLUCOSAMINE 2-EPIMERASE_N-ACETYLMANNOSAMINE KINASE"/>
    <property type="match status" value="1"/>
</dbReference>
<dbReference type="AlphaFoldDB" id="A0A6J7BZY9"/>